<dbReference type="EMBL" id="VSRR010001779">
    <property type="protein sequence ID" value="MPC27634.1"/>
    <property type="molecule type" value="Genomic_DNA"/>
</dbReference>
<evidence type="ECO:0000256" key="1">
    <source>
        <dbReference type="SAM" id="MobiDB-lite"/>
    </source>
</evidence>
<name>A0A5B7E4H1_PORTR</name>
<feature type="compositionally biased region" description="Basic and acidic residues" evidence="1">
    <location>
        <begin position="23"/>
        <end position="40"/>
    </location>
</feature>
<protein>
    <submittedName>
        <fullName evidence="2">Uncharacterized protein</fullName>
    </submittedName>
</protein>
<dbReference type="Proteomes" id="UP000324222">
    <property type="component" value="Unassembled WGS sequence"/>
</dbReference>
<dbReference type="AlphaFoldDB" id="A0A5B7E4H1"/>
<proteinExistence type="predicted"/>
<feature type="region of interest" description="Disordered" evidence="1">
    <location>
        <begin position="15"/>
        <end position="70"/>
    </location>
</feature>
<reference evidence="2 3" key="1">
    <citation type="submission" date="2019-05" db="EMBL/GenBank/DDBJ databases">
        <title>Another draft genome of Portunus trituberculatus and its Hox gene families provides insights of decapod evolution.</title>
        <authorList>
            <person name="Jeong J.-H."/>
            <person name="Song I."/>
            <person name="Kim S."/>
            <person name="Choi T."/>
            <person name="Kim D."/>
            <person name="Ryu S."/>
            <person name="Kim W."/>
        </authorList>
    </citation>
    <scope>NUCLEOTIDE SEQUENCE [LARGE SCALE GENOMIC DNA]</scope>
    <source>
        <tissue evidence="2">Muscle</tissue>
    </source>
</reference>
<comment type="caution">
    <text evidence="2">The sequence shown here is derived from an EMBL/GenBank/DDBJ whole genome shotgun (WGS) entry which is preliminary data.</text>
</comment>
<evidence type="ECO:0000313" key="2">
    <source>
        <dbReference type="EMBL" id="MPC27634.1"/>
    </source>
</evidence>
<gene>
    <name evidence="2" type="ORF">E2C01_020808</name>
</gene>
<accession>A0A5B7E4H1</accession>
<sequence length="70" mass="7490">MTAFKLNSQWAVSSRLGGAGRGRVVEPRATRWRTASDPRQARGQVLQGTDTKPGASRAALGTLTHARTQS</sequence>
<evidence type="ECO:0000313" key="3">
    <source>
        <dbReference type="Proteomes" id="UP000324222"/>
    </source>
</evidence>
<organism evidence="2 3">
    <name type="scientific">Portunus trituberculatus</name>
    <name type="common">Swimming crab</name>
    <name type="synonym">Neptunus trituberculatus</name>
    <dbReference type="NCBI Taxonomy" id="210409"/>
    <lineage>
        <taxon>Eukaryota</taxon>
        <taxon>Metazoa</taxon>
        <taxon>Ecdysozoa</taxon>
        <taxon>Arthropoda</taxon>
        <taxon>Crustacea</taxon>
        <taxon>Multicrustacea</taxon>
        <taxon>Malacostraca</taxon>
        <taxon>Eumalacostraca</taxon>
        <taxon>Eucarida</taxon>
        <taxon>Decapoda</taxon>
        <taxon>Pleocyemata</taxon>
        <taxon>Brachyura</taxon>
        <taxon>Eubrachyura</taxon>
        <taxon>Portunoidea</taxon>
        <taxon>Portunidae</taxon>
        <taxon>Portuninae</taxon>
        <taxon>Portunus</taxon>
    </lineage>
</organism>
<keyword evidence="3" id="KW-1185">Reference proteome</keyword>